<protein>
    <submittedName>
        <fullName evidence="1">Uncharacterized protein</fullName>
    </submittedName>
</protein>
<accession>K6Z033</accession>
<evidence type="ECO:0000313" key="2">
    <source>
        <dbReference type="Proteomes" id="UP000011864"/>
    </source>
</evidence>
<keyword evidence="2" id="KW-1185">Reference proteome</keyword>
<dbReference type="HOGENOM" id="CLU_3101848_0_0_6"/>
<sequence>MRASIEEVEFTSMKLLKIEVFKLCHMQTLSLDMVSNLFDCDMPPDILSALF</sequence>
<dbReference type="EMBL" id="CP003837">
    <property type="protein sequence ID" value="AGH43357.1"/>
    <property type="molecule type" value="Genomic_DNA"/>
</dbReference>
<name>K6Z033_9ALTE</name>
<proteinExistence type="predicted"/>
<dbReference type="AlphaFoldDB" id="K6Z033"/>
<dbReference type="Proteomes" id="UP000011864">
    <property type="component" value="Chromosome"/>
</dbReference>
<organism evidence="1 2">
    <name type="scientific">Paraglaciecola psychrophila 170</name>
    <dbReference type="NCBI Taxonomy" id="1129794"/>
    <lineage>
        <taxon>Bacteria</taxon>
        <taxon>Pseudomonadati</taxon>
        <taxon>Pseudomonadota</taxon>
        <taxon>Gammaproteobacteria</taxon>
        <taxon>Alteromonadales</taxon>
        <taxon>Alteromonadaceae</taxon>
        <taxon>Paraglaciecola</taxon>
    </lineage>
</organism>
<evidence type="ECO:0000313" key="1">
    <source>
        <dbReference type="EMBL" id="AGH43357.1"/>
    </source>
</evidence>
<dbReference type="KEGG" id="gps:C427_1248"/>
<gene>
    <name evidence="1" type="ORF">C427_1248</name>
</gene>
<reference evidence="1 2" key="1">
    <citation type="journal article" date="2013" name="Genome Announc.">
        <title>Complete Genome Sequence of Glaciecola psychrophila Strain 170T.</title>
        <authorList>
            <person name="Yin J."/>
            <person name="Chen J."/>
            <person name="Liu G."/>
            <person name="Yu Y."/>
            <person name="Song L."/>
            <person name="Wang X."/>
            <person name="Qu X."/>
        </authorList>
    </citation>
    <scope>NUCLEOTIDE SEQUENCE [LARGE SCALE GENOMIC DNA]</scope>
    <source>
        <strain evidence="1 2">170</strain>
    </source>
</reference>
<dbReference type="PATRIC" id="fig|1129794.4.peg.1240"/>